<dbReference type="AlphaFoldDB" id="A0A9P5N455"/>
<dbReference type="EMBL" id="WHVB01000003">
    <property type="protein sequence ID" value="KAF8485379.1"/>
    <property type="molecule type" value="Genomic_DNA"/>
</dbReference>
<evidence type="ECO:0000256" key="1">
    <source>
        <dbReference type="SAM" id="MobiDB-lite"/>
    </source>
</evidence>
<organism evidence="2 3">
    <name type="scientific">Russula ochroleuca</name>
    <dbReference type="NCBI Taxonomy" id="152965"/>
    <lineage>
        <taxon>Eukaryota</taxon>
        <taxon>Fungi</taxon>
        <taxon>Dikarya</taxon>
        <taxon>Basidiomycota</taxon>
        <taxon>Agaricomycotina</taxon>
        <taxon>Agaricomycetes</taxon>
        <taxon>Russulales</taxon>
        <taxon>Russulaceae</taxon>
        <taxon>Russula</taxon>
    </lineage>
</organism>
<dbReference type="OrthoDB" id="361536at2759"/>
<reference evidence="2" key="1">
    <citation type="submission" date="2019-10" db="EMBL/GenBank/DDBJ databases">
        <authorList>
            <consortium name="DOE Joint Genome Institute"/>
            <person name="Kuo A."/>
            <person name="Miyauchi S."/>
            <person name="Kiss E."/>
            <person name="Drula E."/>
            <person name="Kohler A."/>
            <person name="Sanchez-Garcia M."/>
            <person name="Andreopoulos B."/>
            <person name="Barry K.W."/>
            <person name="Bonito G."/>
            <person name="Buee M."/>
            <person name="Carver A."/>
            <person name="Chen C."/>
            <person name="Cichocki N."/>
            <person name="Clum A."/>
            <person name="Culley D."/>
            <person name="Crous P.W."/>
            <person name="Fauchery L."/>
            <person name="Girlanda M."/>
            <person name="Hayes R."/>
            <person name="Keri Z."/>
            <person name="LaButti K."/>
            <person name="Lipzen A."/>
            <person name="Lombard V."/>
            <person name="Magnuson J."/>
            <person name="Maillard F."/>
            <person name="Morin E."/>
            <person name="Murat C."/>
            <person name="Nolan M."/>
            <person name="Ohm R."/>
            <person name="Pangilinan J."/>
            <person name="Pereira M."/>
            <person name="Perotto S."/>
            <person name="Peter M."/>
            <person name="Riley R."/>
            <person name="Sitrit Y."/>
            <person name="Stielow B."/>
            <person name="Szollosi G."/>
            <person name="Zifcakova L."/>
            <person name="Stursova M."/>
            <person name="Spatafora J.W."/>
            <person name="Tedersoo L."/>
            <person name="Vaario L.-M."/>
            <person name="Yamada A."/>
            <person name="Yan M."/>
            <person name="Wang P."/>
            <person name="Xu J."/>
            <person name="Bruns T."/>
            <person name="Baldrian P."/>
            <person name="Vilgalys R."/>
            <person name="Henrissat B."/>
            <person name="Grigoriev I.V."/>
            <person name="Hibbett D."/>
            <person name="Nagy L.G."/>
            <person name="Martin F.M."/>
        </authorList>
    </citation>
    <scope>NUCLEOTIDE SEQUENCE</scope>
    <source>
        <strain evidence="2">Prilba</strain>
    </source>
</reference>
<reference evidence="2" key="2">
    <citation type="journal article" date="2020" name="Nat. Commun.">
        <title>Large-scale genome sequencing of mycorrhizal fungi provides insights into the early evolution of symbiotic traits.</title>
        <authorList>
            <person name="Miyauchi S."/>
            <person name="Kiss E."/>
            <person name="Kuo A."/>
            <person name="Drula E."/>
            <person name="Kohler A."/>
            <person name="Sanchez-Garcia M."/>
            <person name="Morin E."/>
            <person name="Andreopoulos B."/>
            <person name="Barry K.W."/>
            <person name="Bonito G."/>
            <person name="Buee M."/>
            <person name="Carver A."/>
            <person name="Chen C."/>
            <person name="Cichocki N."/>
            <person name="Clum A."/>
            <person name="Culley D."/>
            <person name="Crous P.W."/>
            <person name="Fauchery L."/>
            <person name="Girlanda M."/>
            <person name="Hayes R.D."/>
            <person name="Keri Z."/>
            <person name="LaButti K."/>
            <person name="Lipzen A."/>
            <person name="Lombard V."/>
            <person name="Magnuson J."/>
            <person name="Maillard F."/>
            <person name="Murat C."/>
            <person name="Nolan M."/>
            <person name="Ohm R.A."/>
            <person name="Pangilinan J."/>
            <person name="Pereira M.F."/>
            <person name="Perotto S."/>
            <person name="Peter M."/>
            <person name="Pfister S."/>
            <person name="Riley R."/>
            <person name="Sitrit Y."/>
            <person name="Stielow J.B."/>
            <person name="Szollosi G."/>
            <person name="Zifcakova L."/>
            <person name="Stursova M."/>
            <person name="Spatafora J.W."/>
            <person name="Tedersoo L."/>
            <person name="Vaario L.M."/>
            <person name="Yamada A."/>
            <person name="Yan M."/>
            <person name="Wang P."/>
            <person name="Xu J."/>
            <person name="Bruns T."/>
            <person name="Baldrian P."/>
            <person name="Vilgalys R."/>
            <person name="Dunand C."/>
            <person name="Henrissat B."/>
            <person name="Grigoriev I.V."/>
            <person name="Hibbett D."/>
            <person name="Nagy L.G."/>
            <person name="Martin F.M."/>
        </authorList>
    </citation>
    <scope>NUCLEOTIDE SEQUENCE</scope>
    <source>
        <strain evidence="2">Prilba</strain>
    </source>
</reference>
<protein>
    <submittedName>
        <fullName evidence="2">Uncharacterized protein</fullName>
    </submittedName>
</protein>
<dbReference type="Proteomes" id="UP000759537">
    <property type="component" value="Unassembled WGS sequence"/>
</dbReference>
<name>A0A9P5N455_9AGAM</name>
<proteinExistence type="predicted"/>
<feature type="region of interest" description="Disordered" evidence="1">
    <location>
        <begin position="1"/>
        <end position="29"/>
    </location>
</feature>
<accession>A0A9P5N455</accession>
<feature type="compositionally biased region" description="Low complexity" evidence="1">
    <location>
        <begin position="7"/>
        <end position="24"/>
    </location>
</feature>
<evidence type="ECO:0000313" key="3">
    <source>
        <dbReference type="Proteomes" id="UP000759537"/>
    </source>
</evidence>
<sequence length="234" mass="25282">MQLPRRVSAVSTSTTSSSPVGATPQDAPPTHIPSSGACALLFLFPQFGWNLRARDVQWAHAARVGRIARHATSRKTFGSASSAARSAAGACAGWKLERPCARAFEERRNQVCGTITPEGNADTYCYACNVSQIDPELVLRLTNFGVNVQTLKKTEKTMTELKIEHKLNLDLSESSRMRQEMSSGLFLVPTRQACKTSATAVTGLVIQVLLSSRPSNSPALLLAVQHWTGILSLS</sequence>
<keyword evidence="3" id="KW-1185">Reference proteome</keyword>
<evidence type="ECO:0000313" key="2">
    <source>
        <dbReference type="EMBL" id="KAF8485379.1"/>
    </source>
</evidence>
<gene>
    <name evidence="2" type="ORF">DFH94DRAFT_720440</name>
</gene>
<comment type="caution">
    <text evidence="2">The sequence shown here is derived from an EMBL/GenBank/DDBJ whole genome shotgun (WGS) entry which is preliminary data.</text>
</comment>